<evidence type="ECO:0000313" key="1">
    <source>
        <dbReference type="EMBL" id="GAL86063.1"/>
    </source>
</evidence>
<dbReference type="AlphaFoldDB" id="A0A098LIR2"/>
<name>A0A098LIR2_9BACT</name>
<keyword evidence="2" id="KW-1185">Reference proteome</keyword>
<sequence length="68" mass="7140">MLSNLENVSVNLEAKTKGKSAQVIFCENWDNAKVALGAIAAMVKNPVVKLVINIVVSVGDGIKGKVCV</sequence>
<comment type="caution">
    <text evidence="1">The sequence shown here is derived from an EMBL/GenBank/DDBJ whole genome shotgun (WGS) entry which is preliminary data.</text>
</comment>
<dbReference type="Proteomes" id="UP000030185">
    <property type="component" value="Unassembled WGS sequence"/>
</dbReference>
<organism evidence="1 2">
    <name type="scientific">Sporocytophaga myxococcoides</name>
    <dbReference type="NCBI Taxonomy" id="153721"/>
    <lineage>
        <taxon>Bacteria</taxon>
        <taxon>Pseudomonadati</taxon>
        <taxon>Bacteroidota</taxon>
        <taxon>Cytophagia</taxon>
        <taxon>Cytophagales</taxon>
        <taxon>Cytophagaceae</taxon>
        <taxon>Sporocytophaga</taxon>
    </lineage>
</organism>
<dbReference type="EMBL" id="BBLT01000006">
    <property type="protein sequence ID" value="GAL86063.1"/>
    <property type="molecule type" value="Genomic_DNA"/>
</dbReference>
<gene>
    <name evidence="1" type="ORF">MYP_3292</name>
</gene>
<proteinExistence type="predicted"/>
<accession>A0A098LIR2</accession>
<protein>
    <submittedName>
        <fullName evidence="1">Uncharacterized protein</fullName>
    </submittedName>
</protein>
<reference evidence="1 2" key="1">
    <citation type="submission" date="2014-09" db="EMBL/GenBank/DDBJ databases">
        <title>Sporocytophaga myxococcoides PG-01 genome sequencing.</title>
        <authorList>
            <person name="Liu L."/>
            <person name="Gao P.J."/>
            <person name="Chen G.J."/>
            <person name="Wang L.S."/>
        </authorList>
    </citation>
    <scope>NUCLEOTIDE SEQUENCE [LARGE SCALE GENOMIC DNA]</scope>
    <source>
        <strain evidence="1 2">PG-01</strain>
    </source>
</reference>
<evidence type="ECO:0000313" key="2">
    <source>
        <dbReference type="Proteomes" id="UP000030185"/>
    </source>
</evidence>